<sequence>MPCLQIGPLDEASRPLLNKFYRQHRSSMRASAEGQLWVIREGEIIAGMSLTPVAQGHWLTGLFVAPSLRGQGLAAQLVRQARQAVPGPLWLFCHPDLETLYQRMGFTRAPHLPAPLAERLARYQRSKPLLAMGAPAFDQTP</sequence>
<proteinExistence type="predicted"/>
<feature type="domain" description="N-acetyltransferase" evidence="1">
    <location>
        <begin position="1"/>
        <end position="130"/>
    </location>
</feature>
<dbReference type="AlphaFoldDB" id="A0A1H4KL00"/>
<dbReference type="Proteomes" id="UP000198982">
    <property type="component" value="Unassembled WGS sequence"/>
</dbReference>
<protein>
    <submittedName>
        <fullName evidence="2">Acetyltransferase (GNAT) domain-containing protein</fullName>
    </submittedName>
</protein>
<evidence type="ECO:0000313" key="2">
    <source>
        <dbReference type="EMBL" id="SEB59200.1"/>
    </source>
</evidence>
<accession>A0A1H4KL00</accession>
<dbReference type="PROSITE" id="PS51186">
    <property type="entry name" value="GNAT"/>
    <property type="match status" value="1"/>
</dbReference>
<dbReference type="SUPFAM" id="SSF55729">
    <property type="entry name" value="Acyl-CoA N-acyltransferases (Nat)"/>
    <property type="match status" value="1"/>
</dbReference>
<dbReference type="Gene3D" id="3.40.630.30">
    <property type="match status" value="1"/>
</dbReference>
<reference evidence="3" key="1">
    <citation type="submission" date="2016-10" db="EMBL/GenBank/DDBJ databases">
        <authorList>
            <person name="Varghese N."/>
            <person name="Submissions S."/>
        </authorList>
    </citation>
    <scope>NUCLEOTIDE SEQUENCE [LARGE SCALE GENOMIC DNA]</scope>
    <source>
        <strain evidence="3">DSM 9751</strain>
    </source>
</reference>
<evidence type="ECO:0000313" key="3">
    <source>
        <dbReference type="Proteomes" id="UP000198982"/>
    </source>
</evidence>
<dbReference type="Pfam" id="PF13508">
    <property type="entry name" value="Acetyltransf_7"/>
    <property type="match status" value="1"/>
</dbReference>
<evidence type="ECO:0000259" key="1">
    <source>
        <dbReference type="PROSITE" id="PS51186"/>
    </source>
</evidence>
<dbReference type="InterPro" id="IPR000182">
    <property type="entry name" value="GNAT_dom"/>
</dbReference>
<dbReference type="InterPro" id="IPR016181">
    <property type="entry name" value="Acyl_CoA_acyltransferase"/>
</dbReference>
<name>A0A1H4KL00_9PSED</name>
<gene>
    <name evidence="2" type="ORF">SAMN05216178_1394</name>
</gene>
<dbReference type="GO" id="GO:0016747">
    <property type="term" value="F:acyltransferase activity, transferring groups other than amino-acyl groups"/>
    <property type="evidence" value="ECO:0007669"/>
    <property type="project" value="InterPro"/>
</dbReference>
<keyword evidence="2" id="KW-0808">Transferase</keyword>
<dbReference type="RefSeq" id="WP_092311424.1">
    <property type="nucleotide sequence ID" value="NZ_FNTJ01000001.1"/>
</dbReference>
<organism evidence="2 3">
    <name type="scientific">Pseudomonas saponiphila</name>
    <dbReference type="NCBI Taxonomy" id="556534"/>
    <lineage>
        <taxon>Bacteria</taxon>
        <taxon>Pseudomonadati</taxon>
        <taxon>Pseudomonadota</taxon>
        <taxon>Gammaproteobacteria</taxon>
        <taxon>Pseudomonadales</taxon>
        <taxon>Pseudomonadaceae</taxon>
        <taxon>Pseudomonas</taxon>
    </lineage>
</organism>
<keyword evidence="3" id="KW-1185">Reference proteome</keyword>
<dbReference type="EMBL" id="FNTJ01000001">
    <property type="protein sequence ID" value="SEB59200.1"/>
    <property type="molecule type" value="Genomic_DNA"/>
</dbReference>
<dbReference type="CDD" id="cd04301">
    <property type="entry name" value="NAT_SF"/>
    <property type="match status" value="1"/>
</dbReference>